<dbReference type="Gene3D" id="3.40.50.300">
    <property type="entry name" value="P-loop containing nucleotide triphosphate hydrolases"/>
    <property type="match status" value="2"/>
</dbReference>
<dbReference type="EMBL" id="FOLM01000004">
    <property type="protein sequence ID" value="SFC62707.1"/>
    <property type="molecule type" value="Genomic_DNA"/>
</dbReference>
<dbReference type="Proteomes" id="UP000199207">
    <property type="component" value="Unassembled WGS sequence"/>
</dbReference>
<feature type="domain" description="Endonuclease GajA/Old nuclease/RecF-like AAA" evidence="1">
    <location>
        <begin position="1"/>
        <end position="158"/>
    </location>
</feature>
<dbReference type="InterPro" id="IPR051396">
    <property type="entry name" value="Bact_Antivir_Def_Nuclease"/>
</dbReference>
<dbReference type="InterPro" id="IPR041685">
    <property type="entry name" value="AAA_GajA/Old/RecF-like"/>
</dbReference>
<dbReference type="SUPFAM" id="SSF52540">
    <property type="entry name" value="P-loop containing nucleoside triphosphate hydrolases"/>
    <property type="match status" value="1"/>
</dbReference>
<evidence type="ECO:0000259" key="1">
    <source>
        <dbReference type="Pfam" id="PF13175"/>
    </source>
</evidence>
<feature type="domain" description="Endonuclease GajA/Old nuclease/RecF-like AAA" evidence="1">
    <location>
        <begin position="318"/>
        <end position="407"/>
    </location>
</feature>
<dbReference type="OrthoDB" id="3322489at2"/>
<reference evidence="2 3" key="1">
    <citation type="submission" date="2016-10" db="EMBL/GenBank/DDBJ databases">
        <authorList>
            <person name="de Groot N.N."/>
        </authorList>
    </citation>
    <scope>NUCLEOTIDE SEQUENCE [LARGE SCALE GENOMIC DNA]</scope>
    <source>
        <strain evidence="2 3">CGMCC 4.5739</strain>
    </source>
</reference>
<keyword evidence="3" id="KW-1185">Reference proteome</keyword>
<evidence type="ECO:0000313" key="2">
    <source>
        <dbReference type="EMBL" id="SFC62707.1"/>
    </source>
</evidence>
<dbReference type="AlphaFoldDB" id="A0A1I1KPJ4"/>
<dbReference type="PANTHER" id="PTHR43581:SF4">
    <property type="entry name" value="ATP_GTP PHOSPHATASE"/>
    <property type="match status" value="1"/>
</dbReference>
<accession>A0A1I1KPJ4</accession>
<protein>
    <submittedName>
        <fullName evidence="2">AAA ATPase domain-containing protein</fullName>
    </submittedName>
</protein>
<dbReference type="InterPro" id="IPR027417">
    <property type="entry name" value="P-loop_NTPase"/>
</dbReference>
<dbReference type="STRING" id="910347.SAMN05421773_104315"/>
<dbReference type="RefSeq" id="WP_093838563.1">
    <property type="nucleotide sequence ID" value="NZ_FOLM01000004.1"/>
</dbReference>
<proteinExistence type="predicted"/>
<organism evidence="2 3">
    <name type="scientific">Streptomyces aidingensis</name>
    <dbReference type="NCBI Taxonomy" id="910347"/>
    <lineage>
        <taxon>Bacteria</taxon>
        <taxon>Bacillati</taxon>
        <taxon>Actinomycetota</taxon>
        <taxon>Actinomycetes</taxon>
        <taxon>Kitasatosporales</taxon>
        <taxon>Streptomycetaceae</taxon>
        <taxon>Streptomyces</taxon>
    </lineage>
</organism>
<dbReference type="PANTHER" id="PTHR43581">
    <property type="entry name" value="ATP/GTP PHOSPHATASE"/>
    <property type="match status" value="1"/>
</dbReference>
<sequence>MLLESVVIERYRNFTEPQTMTVEPAVTCLIGKNESGKTTILKALHRLNPANIPDDFDVTKDYPRRFLAQDRRKENLDEVIPVNAIFRLDEDDAQAIEDVLGVTPPESTRVEAWRTYGGDFGIGIGCAFREALEAACNEAGVDHDDDLAEVGQYTSIREASAAATTLAKSLKESGKTARGKAVGKIANELKKYTALVTGEFDDDLRDVLDARLPKFFYFSTYETLEGEYDLTELADRAANRKLLREDSTILALLELASGVGPQDFLDEDYDSRKAELQAASHDLSRQVFRYWKQNDALTVRFDTDMPIVEKDAQGHEIRHRILKIELEDERHGVHTNFSTRSAGFQWFFSFLAAFSAYQGAEKRVVVLLDEPGTSLHGEAQKDFLRYIFGELGTTQQVLYTTHSQHMIDPTRYETMRAVHDRATRENPELGVAITPVSLSADPHTILPVEAALGYSVAQHLFLGSGPHLAVEGSSDFIFLTRMSEHLTAKQRTGLDVNLSIIPVGGIGNMPAFVALMGRRLQVRALVDGERTTSVADKVYQAAKARDIDDNRIVVLGKLDGLPTTADIEDLFTTKDYLWLYSRAVHSLQEEDLPDTPEPILRRIGIARQRAGMNPKFDHVGPAHHLTRNSAEFFAQADPETLDRFEKVFRLVNVS</sequence>
<name>A0A1I1KPJ4_9ACTN</name>
<dbReference type="Pfam" id="PF13175">
    <property type="entry name" value="AAA_15"/>
    <property type="match status" value="2"/>
</dbReference>
<evidence type="ECO:0000313" key="3">
    <source>
        <dbReference type="Proteomes" id="UP000199207"/>
    </source>
</evidence>
<gene>
    <name evidence="2" type="ORF">SAMN05421773_104315</name>
</gene>